<gene>
    <name evidence="2" type="ORF">HAX54_041414</name>
</gene>
<name>A0ABS8VT21_DATST</name>
<dbReference type="EMBL" id="JACEIK010005977">
    <property type="protein sequence ID" value="MCE0482555.1"/>
    <property type="molecule type" value="Genomic_DNA"/>
</dbReference>
<evidence type="ECO:0000256" key="1">
    <source>
        <dbReference type="SAM" id="MobiDB-lite"/>
    </source>
</evidence>
<reference evidence="2 3" key="1">
    <citation type="journal article" date="2021" name="BMC Genomics">
        <title>Datura genome reveals duplications of psychoactive alkaloid biosynthetic genes and high mutation rate following tissue culture.</title>
        <authorList>
            <person name="Rajewski A."/>
            <person name="Carter-House D."/>
            <person name="Stajich J."/>
            <person name="Litt A."/>
        </authorList>
    </citation>
    <scope>NUCLEOTIDE SEQUENCE [LARGE SCALE GENOMIC DNA]</scope>
    <source>
        <strain evidence="2">AR-01</strain>
    </source>
</reference>
<feature type="compositionally biased region" description="Basic residues" evidence="1">
    <location>
        <begin position="1"/>
        <end position="19"/>
    </location>
</feature>
<feature type="compositionally biased region" description="Basic residues" evidence="1">
    <location>
        <begin position="92"/>
        <end position="101"/>
    </location>
</feature>
<evidence type="ECO:0000313" key="2">
    <source>
        <dbReference type="EMBL" id="MCE0482555.1"/>
    </source>
</evidence>
<feature type="compositionally biased region" description="Polar residues" evidence="1">
    <location>
        <begin position="60"/>
        <end position="70"/>
    </location>
</feature>
<dbReference type="Proteomes" id="UP000823775">
    <property type="component" value="Unassembled WGS sequence"/>
</dbReference>
<evidence type="ECO:0000313" key="3">
    <source>
        <dbReference type="Proteomes" id="UP000823775"/>
    </source>
</evidence>
<proteinExistence type="predicted"/>
<feature type="region of interest" description="Disordered" evidence="1">
    <location>
        <begin position="1"/>
        <end position="101"/>
    </location>
</feature>
<accession>A0ABS8VT21</accession>
<protein>
    <submittedName>
        <fullName evidence="2">Uncharacterized protein</fullName>
    </submittedName>
</protein>
<comment type="caution">
    <text evidence="2">The sequence shown here is derived from an EMBL/GenBank/DDBJ whole genome shotgun (WGS) entry which is preliminary data.</text>
</comment>
<sequence length="140" mass="15958">MAPKGNSKKTKAKKQRLKRGQPLTHKLVDEPTSSKESNVSVEECDEKEKLEQRSTRVRTKNPNILTTMVVSPTPLARDPPSNEGEEMETHPHKNKAGHPKRSIYEEPRLVIVGIKDLPEIYTLFERFRFSWLSEPSAVIA</sequence>
<organism evidence="2 3">
    <name type="scientific">Datura stramonium</name>
    <name type="common">Jimsonweed</name>
    <name type="synonym">Common thornapple</name>
    <dbReference type="NCBI Taxonomy" id="4076"/>
    <lineage>
        <taxon>Eukaryota</taxon>
        <taxon>Viridiplantae</taxon>
        <taxon>Streptophyta</taxon>
        <taxon>Embryophyta</taxon>
        <taxon>Tracheophyta</taxon>
        <taxon>Spermatophyta</taxon>
        <taxon>Magnoliopsida</taxon>
        <taxon>eudicotyledons</taxon>
        <taxon>Gunneridae</taxon>
        <taxon>Pentapetalae</taxon>
        <taxon>asterids</taxon>
        <taxon>lamiids</taxon>
        <taxon>Solanales</taxon>
        <taxon>Solanaceae</taxon>
        <taxon>Solanoideae</taxon>
        <taxon>Datureae</taxon>
        <taxon>Datura</taxon>
    </lineage>
</organism>
<keyword evidence="3" id="KW-1185">Reference proteome</keyword>